<evidence type="ECO:0000259" key="4">
    <source>
        <dbReference type="Pfam" id="PF00294"/>
    </source>
</evidence>
<keyword evidence="3 5" id="KW-0418">Kinase</keyword>
<gene>
    <name evidence="5" type="ORF">F7D25_09495</name>
</gene>
<dbReference type="GO" id="GO:0016301">
    <property type="term" value="F:kinase activity"/>
    <property type="evidence" value="ECO:0007669"/>
    <property type="project" value="UniProtKB-KW"/>
</dbReference>
<dbReference type="InterPro" id="IPR050306">
    <property type="entry name" value="PfkB_Carbo_kinase"/>
</dbReference>
<protein>
    <submittedName>
        <fullName evidence="5">Carbohydrate kinase</fullName>
    </submittedName>
</protein>
<sequence length="314" mass="34532">MLPLQQKSNNISNILKVKMTMEKKQSVIGIGEALFDVLPEGKKLGGAPANFAYHVSQFGLNSCAVSAMGDDELGKELEKELNDHHLNYQIDKVAYPTGTVQVSLDANGIPCYDIKEGAAWDNIPYTPALEKLAKNCTAACFGSLAQRNEVSRNTIYRFLDNMPKEEGILKIFDINLRQGFYDKDIITESIKRCNILKINDEELITVSRIFGYPGIDLENKCWLLLGKYNLKMLILTCGVNGSYVFTPGEVSFIETPKVEVADTVGAGDSFTGAFVASILKGKSVREAHELAVKVSAFVCTQNGAMPVLPDEFTK</sequence>
<dbReference type="Pfam" id="PF00294">
    <property type="entry name" value="PfkB"/>
    <property type="match status" value="1"/>
</dbReference>
<evidence type="ECO:0000313" key="5">
    <source>
        <dbReference type="EMBL" id="MQP14634.1"/>
    </source>
</evidence>
<dbReference type="EMBL" id="VZAH01000090">
    <property type="protein sequence ID" value="MQP14634.1"/>
    <property type="molecule type" value="Genomic_DNA"/>
</dbReference>
<dbReference type="PROSITE" id="PS00583">
    <property type="entry name" value="PFKB_KINASES_1"/>
    <property type="match status" value="1"/>
</dbReference>
<dbReference type="InterPro" id="IPR002173">
    <property type="entry name" value="Carboh/pur_kinase_PfkB_CS"/>
</dbReference>
<dbReference type="PANTHER" id="PTHR43085:SF57">
    <property type="entry name" value="CARBOHYDRATE KINASE PFKB DOMAIN-CONTAINING PROTEIN"/>
    <property type="match status" value="1"/>
</dbReference>
<dbReference type="Gene3D" id="3.40.1190.20">
    <property type="match status" value="1"/>
</dbReference>
<dbReference type="OrthoDB" id="9813569at2"/>
<comment type="similarity">
    <text evidence="1">Belongs to the carbohydrate kinase PfkB family.</text>
</comment>
<dbReference type="CDD" id="cd01167">
    <property type="entry name" value="bac_FRK"/>
    <property type="match status" value="1"/>
</dbReference>
<evidence type="ECO:0000313" key="6">
    <source>
        <dbReference type="Proteomes" id="UP000477980"/>
    </source>
</evidence>
<dbReference type="InterPro" id="IPR011611">
    <property type="entry name" value="PfkB_dom"/>
</dbReference>
<accession>A0A6G1VPZ1</accession>
<keyword evidence="2" id="KW-0808">Transferase</keyword>
<evidence type="ECO:0000256" key="2">
    <source>
        <dbReference type="ARBA" id="ARBA00022679"/>
    </source>
</evidence>
<dbReference type="PANTHER" id="PTHR43085">
    <property type="entry name" value="HEXOKINASE FAMILY MEMBER"/>
    <property type="match status" value="1"/>
</dbReference>
<evidence type="ECO:0000256" key="3">
    <source>
        <dbReference type="ARBA" id="ARBA00022777"/>
    </source>
</evidence>
<reference evidence="5 6" key="1">
    <citation type="submission" date="2019-09" db="EMBL/GenBank/DDBJ databases">
        <title>Distinct polysaccharide growth profiles of human intestinal Prevotella copri isolates.</title>
        <authorList>
            <person name="Fehlner-Peach H."/>
            <person name="Magnabosco C."/>
            <person name="Raghavan V."/>
            <person name="Scher J.U."/>
            <person name="Tett A."/>
            <person name="Cox L.M."/>
            <person name="Gottsegen C."/>
            <person name="Watters A."/>
            <person name="Wiltshire- Gordon J.D."/>
            <person name="Segata N."/>
            <person name="Bonneau R."/>
            <person name="Littman D.R."/>
        </authorList>
    </citation>
    <scope>NUCLEOTIDE SEQUENCE [LARGE SCALE GENOMIC DNA]</scope>
    <source>
        <strain evidence="6">iAA917</strain>
    </source>
</reference>
<comment type="caution">
    <text evidence="5">The sequence shown here is derived from an EMBL/GenBank/DDBJ whole genome shotgun (WGS) entry which is preliminary data.</text>
</comment>
<proteinExistence type="inferred from homology"/>
<dbReference type="InterPro" id="IPR029056">
    <property type="entry name" value="Ribokinase-like"/>
</dbReference>
<dbReference type="Proteomes" id="UP000477980">
    <property type="component" value="Unassembled WGS sequence"/>
</dbReference>
<organism evidence="5 6">
    <name type="scientific">Segatella copri</name>
    <dbReference type="NCBI Taxonomy" id="165179"/>
    <lineage>
        <taxon>Bacteria</taxon>
        <taxon>Pseudomonadati</taxon>
        <taxon>Bacteroidota</taxon>
        <taxon>Bacteroidia</taxon>
        <taxon>Bacteroidales</taxon>
        <taxon>Prevotellaceae</taxon>
        <taxon>Segatella</taxon>
    </lineage>
</organism>
<name>A0A6G1VPZ1_9BACT</name>
<dbReference type="AlphaFoldDB" id="A0A6G1VPZ1"/>
<feature type="domain" description="Carbohydrate kinase PfkB" evidence="4">
    <location>
        <begin position="42"/>
        <end position="309"/>
    </location>
</feature>
<dbReference type="SUPFAM" id="SSF53613">
    <property type="entry name" value="Ribokinase-like"/>
    <property type="match status" value="1"/>
</dbReference>
<dbReference type="PROSITE" id="PS00584">
    <property type="entry name" value="PFKB_KINASES_2"/>
    <property type="match status" value="1"/>
</dbReference>
<evidence type="ECO:0000256" key="1">
    <source>
        <dbReference type="ARBA" id="ARBA00010688"/>
    </source>
</evidence>